<dbReference type="Proteomes" id="UP000525565">
    <property type="component" value="Unassembled WGS sequence"/>
</dbReference>
<dbReference type="InterPro" id="IPR013783">
    <property type="entry name" value="Ig-like_fold"/>
</dbReference>
<proteinExistence type="predicted"/>
<dbReference type="AlphaFoldDB" id="A0A7K7LGL8"/>
<dbReference type="GO" id="GO:0050852">
    <property type="term" value="P:T cell receptor signaling pathway"/>
    <property type="evidence" value="ECO:0007669"/>
    <property type="project" value="TreeGrafter"/>
</dbReference>
<comment type="caution">
    <text evidence="4">The sequence shown here is derived from an EMBL/GenBank/DDBJ whole genome shotgun (WGS) entry which is preliminary data.</text>
</comment>
<name>A0A7K7LGL8_9AVES</name>
<evidence type="ECO:0000313" key="4">
    <source>
        <dbReference type="EMBL" id="NWZ29905.1"/>
    </source>
</evidence>
<feature type="non-terminal residue" evidence="4">
    <location>
        <position position="1"/>
    </location>
</feature>
<accession>A0A7K7LGL8</accession>
<dbReference type="SUPFAM" id="SSF48726">
    <property type="entry name" value="Immunoglobulin"/>
    <property type="match status" value="1"/>
</dbReference>
<comment type="subcellular location">
    <subcellularLocation>
        <location evidence="1">Membrane</location>
    </subcellularLocation>
</comment>
<dbReference type="GO" id="GO:0001817">
    <property type="term" value="P:regulation of cytokine production"/>
    <property type="evidence" value="ECO:0007669"/>
    <property type="project" value="TreeGrafter"/>
</dbReference>
<evidence type="ECO:0000256" key="3">
    <source>
        <dbReference type="ARBA" id="ARBA00023319"/>
    </source>
</evidence>
<evidence type="ECO:0000256" key="2">
    <source>
        <dbReference type="ARBA" id="ARBA00023136"/>
    </source>
</evidence>
<dbReference type="GO" id="GO:0005102">
    <property type="term" value="F:signaling receptor binding"/>
    <property type="evidence" value="ECO:0007669"/>
    <property type="project" value="TreeGrafter"/>
</dbReference>
<keyword evidence="5" id="KW-1185">Reference proteome</keyword>
<dbReference type="EMBL" id="VZSO01005528">
    <property type="protein sequence ID" value="NWZ29905.1"/>
    <property type="molecule type" value="Genomic_DNA"/>
</dbReference>
<dbReference type="Gene3D" id="2.60.40.10">
    <property type="entry name" value="Immunoglobulins"/>
    <property type="match status" value="1"/>
</dbReference>
<reference evidence="4 5" key="1">
    <citation type="submission" date="2019-09" db="EMBL/GenBank/DDBJ databases">
        <title>Bird 10,000 Genomes (B10K) Project - Family phase.</title>
        <authorList>
            <person name="Zhang G."/>
        </authorList>
    </citation>
    <scope>NUCLEOTIDE SEQUENCE [LARGE SCALE GENOMIC DNA]</scope>
    <source>
        <strain evidence="4">OUT-0051</strain>
        <tissue evidence="4">Kidney</tissue>
    </source>
</reference>
<feature type="non-terminal residue" evidence="4">
    <location>
        <position position="58"/>
    </location>
</feature>
<organism evidence="4 5">
    <name type="scientific">Asarcornis scutulata</name>
    <dbReference type="NCBI Taxonomy" id="75869"/>
    <lineage>
        <taxon>Eukaryota</taxon>
        <taxon>Metazoa</taxon>
        <taxon>Chordata</taxon>
        <taxon>Craniata</taxon>
        <taxon>Vertebrata</taxon>
        <taxon>Euteleostomi</taxon>
        <taxon>Archelosauria</taxon>
        <taxon>Archosauria</taxon>
        <taxon>Dinosauria</taxon>
        <taxon>Saurischia</taxon>
        <taxon>Theropoda</taxon>
        <taxon>Coelurosauria</taxon>
        <taxon>Aves</taxon>
        <taxon>Neognathae</taxon>
        <taxon>Galloanserae</taxon>
        <taxon>Anseriformes</taxon>
        <taxon>Anatidae</taxon>
        <taxon>Anatinae</taxon>
        <taxon>Asarcornis</taxon>
    </lineage>
</organism>
<gene>
    <name evidence="4" type="primary">Btn3a1</name>
    <name evidence="4" type="ORF">ASASCU_R06514</name>
</gene>
<sequence length="58" mass="6135">EQMGAYAGRTELLRDGLSAGSLDLRITGLRPSDDGQYICTVGDADAYDEAIVELEVSG</sequence>
<evidence type="ECO:0000313" key="5">
    <source>
        <dbReference type="Proteomes" id="UP000525565"/>
    </source>
</evidence>
<dbReference type="InterPro" id="IPR050504">
    <property type="entry name" value="IgSF_BTN/MOG"/>
</dbReference>
<dbReference type="PANTHER" id="PTHR24100:SF149">
    <property type="entry name" value="BG-LIKE ANTIGEN 1-RELATED"/>
    <property type="match status" value="1"/>
</dbReference>
<dbReference type="GO" id="GO:0009897">
    <property type="term" value="C:external side of plasma membrane"/>
    <property type="evidence" value="ECO:0007669"/>
    <property type="project" value="TreeGrafter"/>
</dbReference>
<keyword evidence="2" id="KW-0472">Membrane</keyword>
<protein>
    <submittedName>
        <fullName evidence="4">BT3A1 protein</fullName>
    </submittedName>
</protein>
<keyword evidence="3" id="KW-0393">Immunoglobulin domain</keyword>
<dbReference type="InterPro" id="IPR036179">
    <property type="entry name" value="Ig-like_dom_sf"/>
</dbReference>
<dbReference type="PANTHER" id="PTHR24100">
    <property type="entry name" value="BUTYROPHILIN"/>
    <property type="match status" value="1"/>
</dbReference>
<evidence type="ECO:0000256" key="1">
    <source>
        <dbReference type="ARBA" id="ARBA00004370"/>
    </source>
</evidence>